<protein>
    <recommendedName>
        <fullName evidence="1">HMG domain-containing protein</fullName>
    </recommendedName>
</protein>
<dbReference type="Pfam" id="PF18717">
    <property type="entry name" value="CxC4"/>
    <property type="match status" value="1"/>
</dbReference>
<dbReference type="AlphaFoldDB" id="A0A9P6H824"/>
<dbReference type="Proteomes" id="UP000736335">
    <property type="component" value="Unassembled WGS sequence"/>
</dbReference>
<reference evidence="2" key="1">
    <citation type="journal article" date="2020" name="Nat. Commun.">
        <title>Large-scale genome sequencing of mycorrhizal fungi provides insights into the early evolution of symbiotic traits.</title>
        <authorList>
            <person name="Miyauchi S."/>
            <person name="Kiss E."/>
            <person name="Kuo A."/>
            <person name="Drula E."/>
            <person name="Kohler A."/>
            <person name="Sanchez-Garcia M."/>
            <person name="Morin E."/>
            <person name="Andreopoulos B."/>
            <person name="Barry K.W."/>
            <person name="Bonito G."/>
            <person name="Buee M."/>
            <person name="Carver A."/>
            <person name="Chen C."/>
            <person name="Cichocki N."/>
            <person name="Clum A."/>
            <person name="Culley D."/>
            <person name="Crous P.W."/>
            <person name="Fauchery L."/>
            <person name="Girlanda M."/>
            <person name="Hayes R.D."/>
            <person name="Keri Z."/>
            <person name="LaButti K."/>
            <person name="Lipzen A."/>
            <person name="Lombard V."/>
            <person name="Magnuson J."/>
            <person name="Maillard F."/>
            <person name="Murat C."/>
            <person name="Nolan M."/>
            <person name="Ohm R.A."/>
            <person name="Pangilinan J."/>
            <person name="Pereira M.F."/>
            <person name="Perotto S."/>
            <person name="Peter M."/>
            <person name="Pfister S."/>
            <person name="Riley R."/>
            <person name="Sitrit Y."/>
            <person name="Stielow J.B."/>
            <person name="Szollosi G."/>
            <person name="Zifcakova L."/>
            <person name="Stursova M."/>
            <person name="Spatafora J.W."/>
            <person name="Tedersoo L."/>
            <person name="Vaario L.M."/>
            <person name="Yamada A."/>
            <person name="Yan M."/>
            <person name="Wang P."/>
            <person name="Xu J."/>
            <person name="Bruns T."/>
            <person name="Baldrian P."/>
            <person name="Vilgalys R."/>
            <person name="Dunand C."/>
            <person name="Henrissat B."/>
            <person name="Grigoriev I.V."/>
            <person name="Hibbett D."/>
            <person name="Nagy L.G."/>
            <person name="Martin F.M."/>
        </authorList>
    </citation>
    <scope>NUCLEOTIDE SEQUENCE</scope>
    <source>
        <strain evidence="2">UH-Tt-Lm1</strain>
    </source>
</reference>
<sequence length="321" mass="35249">MDEKGTLDLELTVNTPLIESDKSSPVPLVKAPIFYLPIPSPHWCRLATDTLDYASPLSSIPPPSLLTFDSKSWCCCGSVRPEDVDTTTQSFVVFGVQTATRCEIEVAACMVCCHCLQKKYGPDCGSVGILNGNKCYGFTHELLNEYMSLFTSTVIPFSTFVTTHHRAYTDLLSPLPFCSTETFTRVWFAFTELQELDSGMQCISCGQHPETIIADGFSIAYSSLKFVQGLLPPSATSNASPVNNTATLGSSNTQKAIPDWNLWKKVQGLVALSSRPMDFALPSNAVPELYSLVSYYLHLPAKSKLCVAVHELLLQVCIFRC</sequence>
<dbReference type="OrthoDB" id="5598737at2759"/>
<dbReference type="InterPro" id="IPR040648">
    <property type="entry name" value="HMGXB3_CxC4"/>
</dbReference>
<proteinExistence type="predicted"/>
<dbReference type="EMBL" id="WIUZ02000013">
    <property type="protein sequence ID" value="KAF9781510.1"/>
    <property type="molecule type" value="Genomic_DNA"/>
</dbReference>
<evidence type="ECO:0000313" key="2">
    <source>
        <dbReference type="EMBL" id="KAF9781510.1"/>
    </source>
</evidence>
<comment type="caution">
    <text evidence="2">The sequence shown here is derived from an EMBL/GenBank/DDBJ whole genome shotgun (WGS) entry which is preliminary data.</text>
</comment>
<reference evidence="2" key="2">
    <citation type="submission" date="2020-11" db="EMBL/GenBank/DDBJ databases">
        <authorList>
            <consortium name="DOE Joint Genome Institute"/>
            <person name="Kuo A."/>
            <person name="Miyauchi S."/>
            <person name="Kiss E."/>
            <person name="Drula E."/>
            <person name="Kohler A."/>
            <person name="Sanchez-Garcia M."/>
            <person name="Andreopoulos B."/>
            <person name="Barry K.W."/>
            <person name="Bonito G."/>
            <person name="Buee M."/>
            <person name="Carver A."/>
            <person name="Chen C."/>
            <person name="Cichocki N."/>
            <person name="Clum A."/>
            <person name="Culley D."/>
            <person name="Crous P.W."/>
            <person name="Fauchery L."/>
            <person name="Girlanda M."/>
            <person name="Hayes R."/>
            <person name="Keri Z."/>
            <person name="Labutti K."/>
            <person name="Lipzen A."/>
            <person name="Lombard V."/>
            <person name="Magnuson J."/>
            <person name="Maillard F."/>
            <person name="Morin E."/>
            <person name="Murat C."/>
            <person name="Nolan M."/>
            <person name="Ohm R."/>
            <person name="Pangilinan J."/>
            <person name="Pereira M."/>
            <person name="Perotto S."/>
            <person name="Peter M."/>
            <person name="Riley R."/>
            <person name="Sitrit Y."/>
            <person name="Stielow B."/>
            <person name="Szollosi G."/>
            <person name="Zifcakova L."/>
            <person name="Stursova M."/>
            <person name="Spatafora J.W."/>
            <person name="Tedersoo L."/>
            <person name="Vaario L.-M."/>
            <person name="Yamada A."/>
            <person name="Yan M."/>
            <person name="Wang P."/>
            <person name="Xu J."/>
            <person name="Bruns T."/>
            <person name="Baldrian P."/>
            <person name="Vilgalys R."/>
            <person name="Henrissat B."/>
            <person name="Grigoriev I.V."/>
            <person name="Hibbett D."/>
            <person name="Nagy L.G."/>
            <person name="Martin F.M."/>
        </authorList>
    </citation>
    <scope>NUCLEOTIDE SEQUENCE</scope>
    <source>
        <strain evidence="2">UH-Tt-Lm1</strain>
    </source>
</reference>
<accession>A0A9P6H824</accession>
<feature type="domain" description="HMG" evidence="1">
    <location>
        <begin position="65"/>
        <end position="190"/>
    </location>
</feature>
<evidence type="ECO:0000313" key="3">
    <source>
        <dbReference type="Proteomes" id="UP000736335"/>
    </source>
</evidence>
<keyword evidence="3" id="KW-1185">Reference proteome</keyword>
<organism evidence="2 3">
    <name type="scientific">Thelephora terrestris</name>
    <dbReference type="NCBI Taxonomy" id="56493"/>
    <lineage>
        <taxon>Eukaryota</taxon>
        <taxon>Fungi</taxon>
        <taxon>Dikarya</taxon>
        <taxon>Basidiomycota</taxon>
        <taxon>Agaricomycotina</taxon>
        <taxon>Agaricomycetes</taxon>
        <taxon>Thelephorales</taxon>
        <taxon>Thelephoraceae</taxon>
        <taxon>Thelephora</taxon>
    </lineage>
</organism>
<name>A0A9P6H824_9AGAM</name>
<evidence type="ECO:0000259" key="1">
    <source>
        <dbReference type="Pfam" id="PF18717"/>
    </source>
</evidence>
<gene>
    <name evidence="2" type="ORF">BJ322DRAFT_1010699</name>
</gene>